<evidence type="ECO:0000313" key="1">
    <source>
        <dbReference type="EMBL" id="KAI4572686.1"/>
    </source>
</evidence>
<reference evidence="1" key="1">
    <citation type="submission" date="2022-03" db="EMBL/GenBank/DDBJ databases">
        <title>Genomic analyses of argali, domestic sheep and their hybrids provide insights into chromosomal evolution, heterosis and genetic basis of agronomic traits.</title>
        <authorList>
            <person name="Li M."/>
        </authorList>
    </citation>
    <scope>NUCLEOTIDE SEQUENCE</scope>
    <source>
        <strain evidence="1">F1 hybrid</strain>
    </source>
</reference>
<gene>
    <name evidence="1" type="ORF">MJG53_012524</name>
</gene>
<accession>A0ACB9ULT4</accession>
<proteinExistence type="predicted"/>
<sequence length="185" mass="20656">MRPISAEASRGQSHLTTGTSKGSFTPLLQLKKFPDIAVSTREEARGSRTHPGEPRFQLLAREEGSFPCFVGKEFRRSRRISRGGALHRNGERNSRVVPPFQESPRCVSPFQTNLFSLQCLDVQAEDRLPPCVNVGEPCGKASWESLVGKTRGKTIDPLIHAVDCVTLLLPLWRKAQVHARIRDED</sequence>
<comment type="caution">
    <text evidence="1">The sequence shown here is derived from an EMBL/GenBank/DDBJ whole genome shotgun (WGS) entry which is preliminary data.</text>
</comment>
<protein>
    <submittedName>
        <fullName evidence="1">Uncharacterized protein</fullName>
    </submittedName>
</protein>
<dbReference type="Proteomes" id="UP001057279">
    <property type="component" value="Linkage Group LG15"/>
</dbReference>
<organism evidence="1 2">
    <name type="scientific">Ovis ammon polii x Ovis aries</name>
    <dbReference type="NCBI Taxonomy" id="2918886"/>
    <lineage>
        <taxon>Eukaryota</taxon>
        <taxon>Metazoa</taxon>
        <taxon>Chordata</taxon>
        <taxon>Craniata</taxon>
        <taxon>Vertebrata</taxon>
        <taxon>Euteleostomi</taxon>
        <taxon>Mammalia</taxon>
        <taxon>Eutheria</taxon>
        <taxon>Laurasiatheria</taxon>
        <taxon>Artiodactyla</taxon>
        <taxon>Ruminantia</taxon>
        <taxon>Pecora</taxon>
        <taxon>Bovidae</taxon>
        <taxon>Caprinae</taxon>
        <taxon>Ovis</taxon>
    </lineage>
</organism>
<keyword evidence="2" id="KW-1185">Reference proteome</keyword>
<dbReference type="EMBL" id="CM043040">
    <property type="protein sequence ID" value="KAI4572686.1"/>
    <property type="molecule type" value="Genomic_DNA"/>
</dbReference>
<evidence type="ECO:0000313" key="2">
    <source>
        <dbReference type="Proteomes" id="UP001057279"/>
    </source>
</evidence>
<name>A0ACB9ULT4_9CETA</name>